<keyword evidence="1" id="KW-1133">Transmembrane helix</keyword>
<dbReference type="GO" id="GO:0016020">
    <property type="term" value="C:membrane"/>
    <property type="evidence" value="ECO:0007669"/>
    <property type="project" value="InterPro"/>
</dbReference>
<evidence type="ECO:0000259" key="2">
    <source>
        <dbReference type="Pfam" id="PF00892"/>
    </source>
</evidence>
<gene>
    <name evidence="3" type="ORF">ROA7023_04165</name>
</gene>
<dbReference type="RefSeq" id="WP_085880871.1">
    <property type="nucleotide sequence ID" value="NZ_FWFZ01000042.1"/>
</dbReference>
<accession>A0A1Y5TY71</accession>
<evidence type="ECO:0000313" key="3">
    <source>
        <dbReference type="EMBL" id="SLN76435.1"/>
    </source>
</evidence>
<keyword evidence="4" id="KW-1185">Reference proteome</keyword>
<dbReference type="SUPFAM" id="SSF103481">
    <property type="entry name" value="Multidrug resistance efflux transporter EmrE"/>
    <property type="match status" value="2"/>
</dbReference>
<feature type="transmembrane region" description="Helical" evidence="1">
    <location>
        <begin position="212"/>
        <end position="235"/>
    </location>
</feature>
<keyword evidence="1" id="KW-0472">Membrane</keyword>
<evidence type="ECO:0000256" key="1">
    <source>
        <dbReference type="SAM" id="Phobius"/>
    </source>
</evidence>
<feature type="domain" description="EamA" evidence="2">
    <location>
        <begin position="143"/>
        <end position="286"/>
    </location>
</feature>
<keyword evidence="1" id="KW-0812">Transmembrane</keyword>
<dbReference type="InterPro" id="IPR000620">
    <property type="entry name" value="EamA_dom"/>
</dbReference>
<reference evidence="3 4" key="1">
    <citation type="submission" date="2017-03" db="EMBL/GenBank/DDBJ databases">
        <authorList>
            <person name="Afonso C.L."/>
            <person name="Miller P.J."/>
            <person name="Scott M.A."/>
            <person name="Spackman E."/>
            <person name="Goraichik I."/>
            <person name="Dimitrov K.M."/>
            <person name="Suarez D.L."/>
            <person name="Swayne D.E."/>
        </authorList>
    </citation>
    <scope>NUCLEOTIDE SEQUENCE [LARGE SCALE GENOMIC DNA]</scope>
    <source>
        <strain evidence="3 4">CECT 7023</strain>
    </source>
</reference>
<dbReference type="EMBL" id="FWFZ01000042">
    <property type="protein sequence ID" value="SLN76435.1"/>
    <property type="molecule type" value="Genomic_DNA"/>
</dbReference>
<dbReference type="Proteomes" id="UP000193900">
    <property type="component" value="Unassembled WGS sequence"/>
</dbReference>
<feature type="transmembrane region" description="Helical" evidence="1">
    <location>
        <begin position="242"/>
        <end position="262"/>
    </location>
</feature>
<feature type="transmembrane region" description="Helical" evidence="1">
    <location>
        <begin position="143"/>
        <end position="162"/>
    </location>
</feature>
<feature type="transmembrane region" description="Helical" evidence="1">
    <location>
        <begin position="268"/>
        <end position="286"/>
    </location>
</feature>
<feature type="transmembrane region" description="Helical" evidence="1">
    <location>
        <begin position="28"/>
        <end position="47"/>
    </location>
</feature>
<proteinExistence type="predicted"/>
<dbReference type="PANTHER" id="PTHR22911">
    <property type="entry name" value="ACYL-MALONYL CONDENSING ENZYME-RELATED"/>
    <property type="match status" value="1"/>
</dbReference>
<organism evidence="3 4">
    <name type="scientific">Roseisalinus antarcticus</name>
    <dbReference type="NCBI Taxonomy" id="254357"/>
    <lineage>
        <taxon>Bacteria</taxon>
        <taxon>Pseudomonadati</taxon>
        <taxon>Pseudomonadota</taxon>
        <taxon>Alphaproteobacteria</taxon>
        <taxon>Rhodobacterales</taxon>
        <taxon>Roseobacteraceae</taxon>
        <taxon>Roseisalinus</taxon>
    </lineage>
</organism>
<feature type="transmembrane region" description="Helical" evidence="1">
    <location>
        <begin position="68"/>
        <end position="88"/>
    </location>
</feature>
<protein>
    <submittedName>
        <fullName evidence="3">EamA-like transporter family protein</fullName>
    </submittedName>
</protein>
<feature type="transmembrane region" description="Helical" evidence="1">
    <location>
        <begin position="94"/>
        <end position="113"/>
    </location>
</feature>
<name>A0A1Y5TY71_9RHOB</name>
<feature type="domain" description="EamA" evidence="2">
    <location>
        <begin position="4"/>
        <end position="133"/>
    </location>
</feature>
<dbReference type="InterPro" id="IPR037185">
    <property type="entry name" value="EmrE-like"/>
</dbReference>
<evidence type="ECO:0000313" key="4">
    <source>
        <dbReference type="Proteomes" id="UP000193900"/>
    </source>
</evidence>
<dbReference type="OrthoDB" id="5148831at2"/>
<dbReference type="AlphaFoldDB" id="A0A1Y5TY71"/>
<dbReference type="Pfam" id="PF00892">
    <property type="entry name" value="EamA"/>
    <property type="match status" value="2"/>
</dbReference>
<feature type="transmembrane region" description="Helical" evidence="1">
    <location>
        <begin position="174"/>
        <end position="192"/>
    </location>
</feature>
<feature type="transmembrane region" description="Helical" evidence="1">
    <location>
        <begin position="120"/>
        <end position="137"/>
    </location>
</feature>
<sequence length="311" mass="32772">MRIFLLLALITASEATIGVFVKLTGDAIPIQTLNFYALSFAAAFLALSIPQTTGRPLRFPRGNVKDTVIIGALIAAQISVFNYAMTLVPIANAVVFWSVAPFFVFIFSALFLGEPAKKSYVLIFGLALVGIVLAKPLAGGDWFGNLVALSTGAIYAGMVTYMRHEGREETGNDIFWSMAAGAILLSPALVLAGPGEVGKIVAYPALGLSLPVMLWAVCLGIVSTGFAYFGISLVLKQITANIYSLVDIIVSPIVAATLGYLVFGEVPAQGMIFGGGLLLLSGFLLTREMSRGKETAAVHPCQCNRTNAVGA</sequence>